<reference evidence="13" key="2">
    <citation type="journal article" date="2023" name="Int. J. Mol. Sci.">
        <title>De Novo Assembly and Annotation of 11 Diverse Shrub Willow (Salix) Genomes Reveals Novel Gene Organization in Sex-Linked Regions.</title>
        <authorList>
            <person name="Hyden B."/>
            <person name="Feng K."/>
            <person name="Yates T.B."/>
            <person name="Jawdy S."/>
            <person name="Cereghino C."/>
            <person name="Smart L.B."/>
            <person name="Muchero W."/>
        </authorList>
    </citation>
    <scope>NUCLEOTIDE SEQUENCE</scope>
    <source>
        <tissue evidence="13">Shoot tip</tissue>
    </source>
</reference>
<dbReference type="GO" id="GO:0003700">
    <property type="term" value="F:DNA-binding transcription factor activity"/>
    <property type="evidence" value="ECO:0007669"/>
    <property type="project" value="InterPro"/>
</dbReference>
<protein>
    <submittedName>
        <fullName evidence="13">WUSCHEL-RELATED HOMEOBOX 11</fullName>
    </submittedName>
</protein>
<reference evidence="13" key="1">
    <citation type="submission" date="2022-11" db="EMBL/GenBank/DDBJ databases">
        <authorList>
            <person name="Hyden B.L."/>
            <person name="Feng K."/>
            <person name="Yates T."/>
            <person name="Jawdy S."/>
            <person name="Smart L.B."/>
            <person name="Muchero W."/>
        </authorList>
    </citation>
    <scope>NUCLEOTIDE SEQUENCE</scope>
    <source>
        <tissue evidence="13">Shoot tip</tissue>
    </source>
</reference>
<accession>A0A9Q0W9S7</accession>
<keyword evidence="6" id="KW-0804">Transcription</keyword>
<evidence type="ECO:0000259" key="12">
    <source>
        <dbReference type="PROSITE" id="PS50071"/>
    </source>
</evidence>
<sequence>MEDNQGRDPNSPSNHATERSEPVRSRWTPKPEQILILESIFNSGMVNPPKDETVRIRKLLEKFGSVGDANVFYWFQNRRSRSRRRQRQMQASLSPSSYLAGSSSSYGVVDEDHGGESLYSFSNQMTFQELDQISGVTSILCPSETSNLHYQTAGFITVFINGLPTEVPRGPLDMTAMFGQDVVLVHSSGVPVPTNESGFLMQSLHHGESYFLVSRSN</sequence>
<keyword evidence="7 9" id="KW-0539">Nucleus</keyword>
<feature type="domain" description="Homeobox" evidence="12">
    <location>
        <begin position="20"/>
        <end position="85"/>
    </location>
</feature>
<keyword evidence="5 9" id="KW-0371">Homeobox</keyword>
<evidence type="ECO:0000256" key="4">
    <source>
        <dbReference type="ARBA" id="ARBA00023125"/>
    </source>
</evidence>
<evidence type="ECO:0000313" key="13">
    <source>
        <dbReference type="EMBL" id="KAJ6763234.1"/>
    </source>
</evidence>
<organism evidence="13 14">
    <name type="scientific">Salix purpurea</name>
    <name type="common">Purple osier willow</name>
    <dbReference type="NCBI Taxonomy" id="77065"/>
    <lineage>
        <taxon>Eukaryota</taxon>
        <taxon>Viridiplantae</taxon>
        <taxon>Streptophyta</taxon>
        <taxon>Embryophyta</taxon>
        <taxon>Tracheophyta</taxon>
        <taxon>Spermatophyta</taxon>
        <taxon>Magnoliopsida</taxon>
        <taxon>eudicotyledons</taxon>
        <taxon>Gunneridae</taxon>
        <taxon>Pentapetalae</taxon>
        <taxon>rosids</taxon>
        <taxon>fabids</taxon>
        <taxon>Malpighiales</taxon>
        <taxon>Salicaceae</taxon>
        <taxon>Saliceae</taxon>
        <taxon>Salix</taxon>
    </lineage>
</organism>
<dbReference type="GO" id="GO:0048830">
    <property type="term" value="P:adventitious root development"/>
    <property type="evidence" value="ECO:0007669"/>
    <property type="project" value="InterPro"/>
</dbReference>
<dbReference type="Pfam" id="PF00046">
    <property type="entry name" value="Homeodomain"/>
    <property type="match status" value="1"/>
</dbReference>
<evidence type="ECO:0000313" key="14">
    <source>
        <dbReference type="Proteomes" id="UP001151532"/>
    </source>
</evidence>
<dbReference type="FunFam" id="1.10.10.60:FF:000118">
    <property type="entry name" value="WUSCHEL-related homeobox 11"/>
    <property type="match status" value="1"/>
</dbReference>
<evidence type="ECO:0000256" key="8">
    <source>
        <dbReference type="ARBA" id="ARBA00024040"/>
    </source>
</evidence>
<dbReference type="GO" id="GO:0005634">
    <property type="term" value="C:nucleus"/>
    <property type="evidence" value="ECO:0007669"/>
    <property type="project" value="UniProtKB-SubCell"/>
</dbReference>
<evidence type="ECO:0000256" key="3">
    <source>
        <dbReference type="ARBA" id="ARBA00023015"/>
    </source>
</evidence>
<evidence type="ECO:0000256" key="6">
    <source>
        <dbReference type="ARBA" id="ARBA00023163"/>
    </source>
</evidence>
<evidence type="ECO:0000256" key="2">
    <source>
        <dbReference type="ARBA" id="ARBA00022473"/>
    </source>
</evidence>
<dbReference type="GO" id="GO:0003677">
    <property type="term" value="F:DNA binding"/>
    <property type="evidence" value="ECO:0007669"/>
    <property type="project" value="UniProtKB-UniRule"/>
</dbReference>
<gene>
    <name evidence="13" type="ORF">OIU79_023889</name>
</gene>
<comment type="similarity">
    <text evidence="8">Belongs to the WUS homeobox family.</text>
</comment>
<dbReference type="InterPro" id="IPR044558">
    <property type="entry name" value="WOX11-like"/>
</dbReference>
<comment type="caution">
    <text evidence="13">The sequence shown here is derived from an EMBL/GenBank/DDBJ whole genome shotgun (WGS) entry which is preliminary data.</text>
</comment>
<dbReference type="AlphaFoldDB" id="A0A9Q0W9S7"/>
<keyword evidence="14" id="KW-1185">Reference proteome</keyword>
<evidence type="ECO:0000256" key="7">
    <source>
        <dbReference type="ARBA" id="ARBA00023242"/>
    </source>
</evidence>
<evidence type="ECO:0000256" key="9">
    <source>
        <dbReference type="PROSITE-ProRule" id="PRU00108"/>
    </source>
</evidence>
<dbReference type="EMBL" id="JAPFFK010000005">
    <property type="protein sequence ID" value="KAJ6763234.1"/>
    <property type="molecule type" value="Genomic_DNA"/>
</dbReference>
<dbReference type="PANTHER" id="PTHR46998:SF2">
    <property type="entry name" value="WUSCHEL-RELATED HOMEOBOX 11"/>
    <property type="match status" value="1"/>
</dbReference>
<comment type="subcellular location">
    <subcellularLocation>
        <location evidence="1 9 10">Nucleus</location>
    </subcellularLocation>
</comment>
<dbReference type="InterPro" id="IPR001356">
    <property type="entry name" value="HD"/>
</dbReference>
<feature type="DNA-binding region" description="Homeobox" evidence="9">
    <location>
        <begin position="22"/>
        <end position="86"/>
    </location>
</feature>
<evidence type="ECO:0000256" key="11">
    <source>
        <dbReference type="SAM" id="MobiDB-lite"/>
    </source>
</evidence>
<feature type="region of interest" description="Disordered" evidence="11">
    <location>
        <begin position="1"/>
        <end position="28"/>
    </location>
</feature>
<dbReference type="InterPro" id="IPR009057">
    <property type="entry name" value="Homeodomain-like_sf"/>
</dbReference>
<dbReference type="PROSITE" id="PS50071">
    <property type="entry name" value="HOMEOBOX_2"/>
    <property type="match status" value="1"/>
</dbReference>
<evidence type="ECO:0000256" key="1">
    <source>
        <dbReference type="ARBA" id="ARBA00004123"/>
    </source>
</evidence>
<dbReference type="SUPFAM" id="SSF46689">
    <property type="entry name" value="Homeodomain-like"/>
    <property type="match status" value="1"/>
</dbReference>
<proteinExistence type="inferred from homology"/>
<keyword evidence="2" id="KW-0217">Developmental protein</keyword>
<dbReference type="PANTHER" id="PTHR46998">
    <property type="entry name" value="WUSCHEL-RELATED HOMEOBOX 11"/>
    <property type="match status" value="1"/>
</dbReference>
<evidence type="ECO:0000256" key="5">
    <source>
        <dbReference type="ARBA" id="ARBA00023155"/>
    </source>
</evidence>
<dbReference type="SMART" id="SM00389">
    <property type="entry name" value="HOX"/>
    <property type="match status" value="1"/>
</dbReference>
<dbReference type="Gene3D" id="1.10.10.60">
    <property type="entry name" value="Homeodomain-like"/>
    <property type="match status" value="1"/>
</dbReference>
<keyword evidence="3" id="KW-0805">Transcription regulation</keyword>
<dbReference type="OrthoDB" id="670226at2759"/>
<dbReference type="Proteomes" id="UP001151532">
    <property type="component" value="Chromosome 13"/>
</dbReference>
<evidence type="ECO:0000256" key="10">
    <source>
        <dbReference type="RuleBase" id="RU000682"/>
    </source>
</evidence>
<keyword evidence="4 9" id="KW-0238">DNA-binding</keyword>
<name>A0A9Q0W9S7_SALPP</name>